<feature type="domain" description="AMP-dependent synthetase/ligase" evidence="3">
    <location>
        <begin position="248"/>
        <end position="582"/>
    </location>
</feature>
<proteinExistence type="predicted"/>
<comment type="caution">
    <text evidence="4">The sequence shown here is derived from an EMBL/GenBank/DDBJ whole genome shotgun (WGS) entry which is preliminary data.</text>
</comment>
<evidence type="ECO:0000259" key="3">
    <source>
        <dbReference type="Pfam" id="PF00501"/>
    </source>
</evidence>
<keyword evidence="5" id="KW-1185">Reference proteome</keyword>
<dbReference type="OrthoDB" id="416786at2759"/>
<dbReference type="Proteomes" id="UP000223968">
    <property type="component" value="Unassembled WGS sequence"/>
</dbReference>
<evidence type="ECO:0000256" key="2">
    <source>
        <dbReference type="ARBA" id="ARBA00022553"/>
    </source>
</evidence>
<dbReference type="GO" id="GO:0044550">
    <property type="term" value="P:secondary metabolite biosynthetic process"/>
    <property type="evidence" value="ECO:0007669"/>
    <property type="project" value="TreeGrafter"/>
</dbReference>
<evidence type="ECO:0000313" key="5">
    <source>
        <dbReference type="Proteomes" id="UP000223968"/>
    </source>
</evidence>
<dbReference type="SUPFAM" id="SSF52777">
    <property type="entry name" value="CoA-dependent acyltransferases"/>
    <property type="match status" value="1"/>
</dbReference>
<dbReference type="Pfam" id="PF00501">
    <property type="entry name" value="AMP-binding"/>
    <property type="match status" value="1"/>
</dbReference>
<dbReference type="GO" id="GO:0031177">
    <property type="term" value="F:phosphopantetheine binding"/>
    <property type="evidence" value="ECO:0007669"/>
    <property type="project" value="TreeGrafter"/>
</dbReference>
<protein>
    <recommendedName>
        <fullName evidence="3">AMP-dependent synthetase/ligase domain-containing protein</fullName>
    </recommendedName>
</protein>
<dbReference type="InterPro" id="IPR042099">
    <property type="entry name" value="ANL_N_sf"/>
</dbReference>
<dbReference type="GO" id="GO:0005737">
    <property type="term" value="C:cytoplasm"/>
    <property type="evidence" value="ECO:0007669"/>
    <property type="project" value="TreeGrafter"/>
</dbReference>
<dbReference type="PANTHER" id="PTHR45527">
    <property type="entry name" value="NONRIBOSOMAL PEPTIDE SYNTHETASE"/>
    <property type="match status" value="1"/>
</dbReference>
<dbReference type="PANTHER" id="PTHR45527:SF12">
    <property type="entry name" value="NONRIBOSOMAL PEPTIDE SYNTHETASE IVOA"/>
    <property type="match status" value="1"/>
</dbReference>
<dbReference type="STRING" id="1447875.A0A2B7WF74"/>
<name>A0A2B7WF74_9EURO</name>
<accession>A0A2B7WF74</accession>
<dbReference type="Gene3D" id="3.40.50.12780">
    <property type="entry name" value="N-terminal domain of ligase-like"/>
    <property type="match status" value="1"/>
</dbReference>
<reference evidence="4 5" key="1">
    <citation type="submission" date="2017-10" db="EMBL/GenBank/DDBJ databases">
        <title>Comparative genomics in systemic dimorphic fungi from Ajellomycetaceae.</title>
        <authorList>
            <person name="Munoz J.F."/>
            <person name="Mcewen J.G."/>
            <person name="Clay O.K."/>
            <person name="Cuomo C.A."/>
        </authorList>
    </citation>
    <scope>NUCLEOTIDE SEQUENCE [LARGE SCALE GENOMIC DNA]</scope>
    <source>
        <strain evidence="4 5">UAMH5409</strain>
    </source>
</reference>
<dbReference type="EMBL" id="PDNB01000373">
    <property type="protein sequence ID" value="PGG95244.1"/>
    <property type="molecule type" value="Genomic_DNA"/>
</dbReference>
<dbReference type="InterPro" id="IPR000873">
    <property type="entry name" value="AMP-dep_synth/lig_dom"/>
</dbReference>
<dbReference type="GO" id="GO:0043041">
    <property type="term" value="P:amino acid activation for nonribosomal peptide biosynthetic process"/>
    <property type="evidence" value="ECO:0007669"/>
    <property type="project" value="TreeGrafter"/>
</dbReference>
<keyword evidence="1" id="KW-0596">Phosphopantetheine</keyword>
<organism evidence="4 5">
    <name type="scientific">Helicocarpus griseus UAMH5409</name>
    <dbReference type="NCBI Taxonomy" id="1447875"/>
    <lineage>
        <taxon>Eukaryota</taxon>
        <taxon>Fungi</taxon>
        <taxon>Dikarya</taxon>
        <taxon>Ascomycota</taxon>
        <taxon>Pezizomycotina</taxon>
        <taxon>Eurotiomycetes</taxon>
        <taxon>Eurotiomycetidae</taxon>
        <taxon>Onygenales</taxon>
        <taxon>Ajellomycetaceae</taxon>
        <taxon>Helicocarpus</taxon>
    </lineage>
</organism>
<gene>
    <name evidence="4" type="ORF">AJ79_10169</name>
</gene>
<dbReference type="SUPFAM" id="SSF56801">
    <property type="entry name" value="Acetyl-CoA synthetase-like"/>
    <property type="match status" value="1"/>
</dbReference>
<dbReference type="AlphaFoldDB" id="A0A2B7WF74"/>
<sequence length="659" mass="73848">MTFTTLSPCLFPIIEHNVEPIIGHAYFKDSDTFRGNGIDAVPFCNAHSTSVLTLYSVAWALMLRKYLNTDDVYFGIAWGLCTLDDNPENQSWCFIRISETDSILDILQRLESDPRKGCPDNNMKLLPGPFNTEVHMMVEDMDSYLKNWTRTQCPHMIDIRLCVSAAEFAFRARASSMNGLVPQGLAETMKRVITNIMRDPNKTVGELDILCSWDRTRIESWNRKDPRKHVINACIPDLIRLQMFDKPERLASDGWDGPMTFNELWKQSSRLCRYLQERGVKQGIRVFFSMHLSKWAIIAMLAVLRTGAACVPIDLLDPAHEIKTISEKLVIASPAQVDQLFGEVDYIITDLPDFMKLLPPGPDVSEPQVSPQDVAFIMFTSGSNDSPPKPVVLDHTAVCTSIMNLAEVLQITDESRIFQCSTYNSNVSIADIFGTMGKGGCVCYVNANENKEIDLSESIASAQATHVLLSPSMLRELSPGKVPSLKVISVIGDGLTVDDVLKWQDHVLLYHLYGSGECTVCSTATNSQHKERLKWHRRLNIGYGMGCRTWIADPSNPHAALVPVGGVGELLIEGGILARGYFVSDEEEQKQGVDEKTAASFIYDPEWLASFPRLFMGESRVRMYRTGELVRYEHDGSLRFMGRLKKKEGADCPPESKPD</sequence>
<keyword evidence="2" id="KW-0597">Phosphoprotein</keyword>
<evidence type="ECO:0000256" key="1">
    <source>
        <dbReference type="ARBA" id="ARBA00022450"/>
    </source>
</evidence>
<evidence type="ECO:0000313" key="4">
    <source>
        <dbReference type="EMBL" id="PGG95244.1"/>
    </source>
</evidence>